<dbReference type="EMBL" id="UOFE01000020">
    <property type="protein sequence ID" value="VAW51598.1"/>
    <property type="molecule type" value="Genomic_DNA"/>
</dbReference>
<accession>A0A3B0W6T8</accession>
<gene>
    <name evidence="5" type="ORF">MNBD_GAMMA05-1472</name>
</gene>
<reference evidence="5" key="1">
    <citation type="submission" date="2018-06" db="EMBL/GenBank/DDBJ databases">
        <authorList>
            <person name="Zhirakovskaya E."/>
        </authorList>
    </citation>
    <scope>NUCLEOTIDE SEQUENCE</scope>
</reference>
<keyword evidence="2" id="KW-0442">Lipid degradation</keyword>
<proteinExistence type="predicted"/>
<keyword evidence="3" id="KW-0443">Lipid metabolism</keyword>
<evidence type="ECO:0000256" key="1">
    <source>
        <dbReference type="ARBA" id="ARBA00022801"/>
    </source>
</evidence>
<feature type="domain" description="Phospholipase D-like" evidence="4">
    <location>
        <begin position="35"/>
        <end position="139"/>
    </location>
</feature>
<dbReference type="AlphaFoldDB" id="A0A3B0W6T8"/>
<dbReference type="InterPro" id="IPR025202">
    <property type="entry name" value="PLD-like_dom"/>
</dbReference>
<dbReference type="SUPFAM" id="SSF56024">
    <property type="entry name" value="Phospholipase D/nuclease"/>
    <property type="match status" value="1"/>
</dbReference>
<name>A0A3B0W6T8_9ZZZZ</name>
<dbReference type="Pfam" id="PF13091">
    <property type="entry name" value="PLDc_2"/>
    <property type="match status" value="1"/>
</dbReference>
<dbReference type="PANTHER" id="PTHR43856">
    <property type="entry name" value="CARDIOLIPIN HYDROLASE"/>
    <property type="match status" value="1"/>
</dbReference>
<evidence type="ECO:0000256" key="3">
    <source>
        <dbReference type="ARBA" id="ARBA00023098"/>
    </source>
</evidence>
<dbReference type="GO" id="GO:0016891">
    <property type="term" value="F:RNA endonuclease activity producing 5'-phosphomonoesters, hydrolytic mechanism"/>
    <property type="evidence" value="ECO:0007669"/>
    <property type="project" value="TreeGrafter"/>
</dbReference>
<dbReference type="InterPro" id="IPR051406">
    <property type="entry name" value="PLD_domain"/>
</dbReference>
<dbReference type="Gene3D" id="3.30.870.10">
    <property type="entry name" value="Endonuclease Chain A"/>
    <property type="match status" value="1"/>
</dbReference>
<protein>
    <recommendedName>
        <fullName evidence="4">Phospholipase D-like domain-containing protein</fullName>
    </recommendedName>
</protein>
<keyword evidence="1" id="KW-0378">Hydrolase</keyword>
<evidence type="ECO:0000256" key="2">
    <source>
        <dbReference type="ARBA" id="ARBA00022963"/>
    </source>
</evidence>
<organism evidence="5">
    <name type="scientific">hydrothermal vent metagenome</name>
    <dbReference type="NCBI Taxonomy" id="652676"/>
    <lineage>
        <taxon>unclassified sequences</taxon>
        <taxon>metagenomes</taxon>
        <taxon>ecological metagenomes</taxon>
    </lineage>
</organism>
<dbReference type="GO" id="GO:0016042">
    <property type="term" value="P:lipid catabolic process"/>
    <property type="evidence" value="ECO:0007669"/>
    <property type="project" value="UniProtKB-KW"/>
</dbReference>
<evidence type="ECO:0000313" key="5">
    <source>
        <dbReference type="EMBL" id="VAW51598.1"/>
    </source>
</evidence>
<sequence length="176" mass="19899">MYFFPQEKGDQLLDILSDVRCDEVVTSIKATASHWDSRRGIGAELKKLASQGCDVSVIVPDNIMQTKCDVRINMYPEVKVYTAHKLPHSKYLIVQGNYKGGDRQVVWAGSHNYSMPSLRLTDETLLELNDEKVVASFVENWDILRSKGTKDLFSDSSESAKNSCYEEYHQKSGSLN</sequence>
<evidence type="ECO:0000259" key="4">
    <source>
        <dbReference type="Pfam" id="PF13091"/>
    </source>
</evidence>
<dbReference type="PANTHER" id="PTHR43856:SF1">
    <property type="entry name" value="MITOCHONDRIAL CARDIOLIPIN HYDROLASE"/>
    <property type="match status" value="1"/>
</dbReference>